<dbReference type="AlphaFoldDB" id="A0A4U9RB83"/>
<evidence type="ECO:0000313" key="2">
    <source>
        <dbReference type="Proteomes" id="UP000308489"/>
    </source>
</evidence>
<gene>
    <name evidence="1" type="ORF">NCTC503_01184</name>
</gene>
<keyword evidence="2" id="KW-1185">Reference proteome</keyword>
<reference evidence="1 2" key="1">
    <citation type="submission" date="2019-05" db="EMBL/GenBank/DDBJ databases">
        <authorList>
            <consortium name="Pathogen Informatics"/>
        </authorList>
    </citation>
    <scope>NUCLEOTIDE SEQUENCE [LARGE SCALE GENOMIC DNA]</scope>
    <source>
        <strain evidence="1 2">NCTC503</strain>
    </source>
</reference>
<name>A0A4U9RB83_HATHI</name>
<accession>A0A4U9RB83</accession>
<organism evidence="1 2">
    <name type="scientific">Hathewaya histolytica</name>
    <name type="common">Clostridium histolyticum</name>
    <dbReference type="NCBI Taxonomy" id="1498"/>
    <lineage>
        <taxon>Bacteria</taxon>
        <taxon>Bacillati</taxon>
        <taxon>Bacillota</taxon>
        <taxon>Clostridia</taxon>
        <taxon>Eubacteriales</taxon>
        <taxon>Clostridiaceae</taxon>
        <taxon>Hathewaya</taxon>
    </lineage>
</organism>
<dbReference type="RefSeq" id="WP_138209872.1">
    <property type="nucleotide sequence ID" value="NZ_CBCRUQ010000022.1"/>
</dbReference>
<proteinExistence type="predicted"/>
<dbReference type="EMBL" id="LR590481">
    <property type="protein sequence ID" value="VTQ88101.1"/>
    <property type="molecule type" value="Genomic_DNA"/>
</dbReference>
<sequence>MDDHEDIVLGRMYSNCRRLSWWSKRELKDKNITVIGNDASYADNIPKFFKTGETEYSMYHFKNIDIFLNQALLDFSKMNSK</sequence>
<dbReference type="Proteomes" id="UP000308489">
    <property type="component" value="Chromosome 1"/>
</dbReference>
<evidence type="ECO:0000313" key="1">
    <source>
        <dbReference type="EMBL" id="VTQ88101.1"/>
    </source>
</evidence>
<dbReference type="KEGG" id="hhw:NCTC503_01184"/>
<protein>
    <submittedName>
        <fullName evidence="1">Uncharacterized protein</fullName>
    </submittedName>
</protein>